<keyword evidence="2" id="KW-1133">Transmembrane helix</keyword>
<name>U4LEM6_PYROM</name>
<dbReference type="Proteomes" id="UP000018144">
    <property type="component" value="Unassembled WGS sequence"/>
</dbReference>
<organism evidence="3 4">
    <name type="scientific">Pyronema omphalodes (strain CBS 100304)</name>
    <name type="common">Pyronema confluens</name>
    <dbReference type="NCBI Taxonomy" id="1076935"/>
    <lineage>
        <taxon>Eukaryota</taxon>
        <taxon>Fungi</taxon>
        <taxon>Dikarya</taxon>
        <taxon>Ascomycota</taxon>
        <taxon>Pezizomycotina</taxon>
        <taxon>Pezizomycetes</taxon>
        <taxon>Pezizales</taxon>
        <taxon>Pyronemataceae</taxon>
        <taxon>Pyronema</taxon>
    </lineage>
</organism>
<feature type="region of interest" description="Disordered" evidence="1">
    <location>
        <begin position="172"/>
        <end position="197"/>
    </location>
</feature>
<dbReference type="EMBL" id="HF935433">
    <property type="protein sequence ID" value="CCX30303.1"/>
    <property type="molecule type" value="Genomic_DNA"/>
</dbReference>
<feature type="transmembrane region" description="Helical" evidence="2">
    <location>
        <begin position="275"/>
        <end position="295"/>
    </location>
</feature>
<keyword evidence="2" id="KW-0472">Membrane</keyword>
<dbReference type="OrthoDB" id="5428933at2759"/>
<keyword evidence="2" id="KW-0812">Transmembrane</keyword>
<protein>
    <submittedName>
        <fullName evidence="3">Uncharacterized protein</fullName>
    </submittedName>
</protein>
<evidence type="ECO:0000256" key="1">
    <source>
        <dbReference type="SAM" id="MobiDB-lite"/>
    </source>
</evidence>
<evidence type="ECO:0000313" key="4">
    <source>
        <dbReference type="Proteomes" id="UP000018144"/>
    </source>
</evidence>
<evidence type="ECO:0000256" key="2">
    <source>
        <dbReference type="SAM" id="Phobius"/>
    </source>
</evidence>
<keyword evidence="4" id="KW-1185">Reference proteome</keyword>
<dbReference type="AlphaFoldDB" id="U4LEM6"/>
<feature type="compositionally biased region" description="Polar residues" evidence="1">
    <location>
        <begin position="10"/>
        <end position="37"/>
    </location>
</feature>
<feature type="region of interest" description="Disordered" evidence="1">
    <location>
        <begin position="1"/>
        <end position="59"/>
    </location>
</feature>
<gene>
    <name evidence="3" type="ORF">PCON_08445</name>
</gene>
<reference evidence="3 4" key="1">
    <citation type="journal article" date="2013" name="PLoS Genet.">
        <title>The genome and development-dependent transcriptomes of Pyronema confluens: a window into fungal evolution.</title>
        <authorList>
            <person name="Traeger S."/>
            <person name="Altegoer F."/>
            <person name="Freitag M."/>
            <person name="Gabaldon T."/>
            <person name="Kempken F."/>
            <person name="Kumar A."/>
            <person name="Marcet-Houben M."/>
            <person name="Poggeler S."/>
            <person name="Stajich J.E."/>
            <person name="Nowrousian M."/>
        </authorList>
    </citation>
    <scope>NUCLEOTIDE SEQUENCE [LARGE SCALE GENOMIC DNA]</scope>
    <source>
        <strain evidence="4">CBS 100304</strain>
        <tissue evidence="3">Vegetative mycelium</tissue>
    </source>
</reference>
<accession>U4LEM6</accession>
<evidence type="ECO:0000313" key="3">
    <source>
        <dbReference type="EMBL" id="CCX30303.1"/>
    </source>
</evidence>
<sequence>MFKADPAPLNFNNLSTKDQHQTWTATENQNRHAMSVTTPPPTPKMQLATLDQEDDGPPSPKDIVRDVLTRLNQHHPMLRAPTEADRAKFLEKVRQLPGLPQWMWYGMLHYAVSMNGGDELDNDEDLMEEIDFTILDEVLGEGELGEGDLQGPARLWDMTFYYMFMQLEGRKDSKTSDVGGPSGWPSGPARRKSTQLERRDSLRWEGRDINPFDKVEVLPQLPESAEPEVEEAVPKVVDEVKKVEEVEEVKQEEVKQEEILEAKPEIKTTRRSSSIPSFGTIIFLIILLLAVALAAPSSYFNSFP</sequence>
<proteinExistence type="predicted"/>